<dbReference type="GO" id="GO:0016740">
    <property type="term" value="F:transferase activity"/>
    <property type="evidence" value="ECO:0007669"/>
    <property type="project" value="UniProtKB-KW"/>
</dbReference>
<dbReference type="InterPro" id="IPR043519">
    <property type="entry name" value="NT_sf"/>
</dbReference>
<dbReference type="Gene3D" id="3.30.460.10">
    <property type="entry name" value="Beta Polymerase, domain 2"/>
    <property type="match status" value="1"/>
</dbReference>
<dbReference type="Pfam" id="PF18765">
    <property type="entry name" value="Polbeta"/>
    <property type="match status" value="1"/>
</dbReference>
<reference evidence="2 3" key="1">
    <citation type="submission" date="2021-06" db="EMBL/GenBank/DDBJ databases">
        <title>Complete genome sequence of the secondary alcohol utilizing methanogen Methanospirillum hungatei strain GP1.</title>
        <authorList>
            <person name="Day L.A."/>
            <person name="Costa K.C."/>
        </authorList>
    </citation>
    <scope>NUCLEOTIDE SEQUENCE [LARGE SCALE GENOMIC DNA]</scope>
    <source>
        <strain evidence="2 3">GP1</strain>
    </source>
</reference>
<proteinExistence type="predicted"/>
<dbReference type="PANTHER" id="PTHR37030">
    <property type="entry name" value="NUCLEOTIDYLTRANSFERASE"/>
    <property type="match status" value="1"/>
</dbReference>
<name>A0A8F5VMT8_METHU</name>
<dbReference type="SUPFAM" id="SSF81301">
    <property type="entry name" value="Nucleotidyltransferase"/>
    <property type="match status" value="1"/>
</dbReference>
<dbReference type="InterPro" id="IPR041633">
    <property type="entry name" value="Polbeta"/>
</dbReference>
<dbReference type="AlphaFoldDB" id="A0A8F5VMT8"/>
<dbReference type="Proteomes" id="UP000694228">
    <property type="component" value="Chromosome"/>
</dbReference>
<sequence>MSSPVDSIIAVIVRALNPEKIILFGSRVTDDAREDSDYDICVLKSGISHRRRCAMKLYEALTHVGVPVDIIVETPEGFEELKQNPYLVYSEIEKTGKVIYERSTTG</sequence>
<organism evidence="2 3">
    <name type="scientific">Methanospirillum hungatei</name>
    <dbReference type="NCBI Taxonomy" id="2203"/>
    <lineage>
        <taxon>Archaea</taxon>
        <taxon>Methanobacteriati</taxon>
        <taxon>Methanobacteriota</taxon>
        <taxon>Stenosarchaea group</taxon>
        <taxon>Methanomicrobia</taxon>
        <taxon>Methanomicrobiales</taxon>
        <taxon>Methanospirillaceae</taxon>
        <taxon>Methanospirillum</taxon>
    </lineage>
</organism>
<dbReference type="PANTHER" id="PTHR37030:SF1">
    <property type="entry name" value="NUCLEOTIDYLTRANSFERASE"/>
    <property type="match status" value="1"/>
</dbReference>
<gene>
    <name evidence="2" type="ORF">KSK55_04730</name>
</gene>
<accession>A0A8F5VMT8</accession>
<evidence type="ECO:0000259" key="1">
    <source>
        <dbReference type="Pfam" id="PF18765"/>
    </source>
</evidence>
<evidence type="ECO:0000313" key="2">
    <source>
        <dbReference type="EMBL" id="QXO95704.1"/>
    </source>
</evidence>
<dbReference type="OrthoDB" id="9287at2157"/>
<protein>
    <submittedName>
        <fullName evidence="2">Nucleotidyltransferase domain-containing protein</fullName>
    </submittedName>
</protein>
<dbReference type="CDD" id="cd05403">
    <property type="entry name" value="NT_KNTase_like"/>
    <property type="match status" value="1"/>
</dbReference>
<evidence type="ECO:0000313" key="3">
    <source>
        <dbReference type="Proteomes" id="UP000694228"/>
    </source>
</evidence>
<dbReference type="EMBL" id="CP077107">
    <property type="protein sequence ID" value="QXO95704.1"/>
    <property type="molecule type" value="Genomic_DNA"/>
</dbReference>
<feature type="domain" description="Polymerase beta nucleotidyltransferase" evidence="1">
    <location>
        <begin position="8"/>
        <end position="104"/>
    </location>
</feature>